<dbReference type="Proteomes" id="UP000800094">
    <property type="component" value="Unassembled WGS sequence"/>
</dbReference>
<reference evidence="3" key="1">
    <citation type="journal article" date="2020" name="Stud. Mycol.">
        <title>101 Dothideomycetes genomes: a test case for predicting lifestyles and emergence of pathogens.</title>
        <authorList>
            <person name="Haridas S."/>
            <person name="Albert R."/>
            <person name="Binder M."/>
            <person name="Bloem J."/>
            <person name="Labutti K."/>
            <person name="Salamov A."/>
            <person name="Andreopoulos B."/>
            <person name="Baker S."/>
            <person name="Barry K."/>
            <person name="Bills G."/>
            <person name="Bluhm B."/>
            <person name="Cannon C."/>
            <person name="Castanera R."/>
            <person name="Culley D."/>
            <person name="Daum C."/>
            <person name="Ezra D."/>
            <person name="Gonzalez J."/>
            <person name="Henrissat B."/>
            <person name="Kuo A."/>
            <person name="Liang C."/>
            <person name="Lipzen A."/>
            <person name="Lutzoni F."/>
            <person name="Magnuson J."/>
            <person name="Mondo S."/>
            <person name="Nolan M."/>
            <person name="Ohm R."/>
            <person name="Pangilinan J."/>
            <person name="Park H.-J."/>
            <person name="Ramirez L."/>
            <person name="Alfaro M."/>
            <person name="Sun H."/>
            <person name="Tritt A."/>
            <person name="Yoshinaga Y."/>
            <person name="Zwiers L.-H."/>
            <person name="Turgeon B."/>
            <person name="Goodwin S."/>
            <person name="Spatafora J."/>
            <person name="Crous P."/>
            <person name="Grigoriev I."/>
        </authorList>
    </citation>
    <scope>NUCLEOTIDE SEQUENCE</scope>
    <source>
        <strain evidence="3">CBS 122368</strain>
    </source>
</reference>
<protein>
    <submittedName>
        <fullName evidence="3">Uncharacterized protein</fullName>
    </submittedName>
</protein>
<feature type="region of interest" description="Disordered" evidence="1">
    <location>
        <begin position="1"/>
        <end position="245"/>
    </location>
</feature>
<keyword evidence="2" id="KW-1133">Transmembrane helix</keyword>
<organism evidence="3 4">
    <name type="scientific">Trematosphaeria pertusa</name>
    <dbReference type="NCBI Taxonomy" id="390896"/>
    <lineage>
        <taxon>Eukaryota</taxon>
        <taxon>Fungi</taxon>
        <taxon>Dikarya</taxon>
        <taxon>Ascomycota</taxon>
        <taxon>Pezizomycotina</taxon>
        <taxon>Dothideomycetes</taxon>
        <taxon>Pleosporomycetidae</taxon>
        <taxon>Pleosporales</taxon>
        <taxon>Massarineae</taxon>
        <taxon>Trematosphaeriaceae</taxon>
        <taxon>Trematosphaeria</taxon>
    </lineage>
</organism>
<feature type="region of interest" description="Disordered" evidence="1">
    <location>
        <begin position="504"/>
        <end position="541"/>
    </location>
</feature>
<feature type="region of interest" description="Disordered" evidence="1">
    <location>
        <begin position="428"/>
        <end position="454"/>
    </location>
</feature>
<feature type="compositionally biased region" description="Pro residues" evidence="1">
    <location>
        <begin position="18"/>
        <end position="31"/>
    </location>
</feature>
<proteinExistence type="predicted"/>
<dbReference type="AlphaFoldDB" id="A0A6A6HR13"/>
<feature type="compositionally biased region" description="Polar residues" evidence="1">
    <location>
        <begin position="573"/>
        <end position="583"/>
    </location>
</feature>
<dbReference type="RefSeq" id="XP_033675589.1">
    <property type="nucleotide sequence ID" value="XM_033834675.1"/>
</dbReference>
<accession>A0A6A6HR13</accession>
<evidence type="ECO:0000256" key="2">
    <source>
        <dbReference type="SAM" id="Phobius"/>
    </source>
</evidence>
<dbReference type="EMBL" id="ML987216">
    <property type="protein sequence ID" value="KAF2240585.1"/>
    <property type="molecule type" value="Genomic_DNA"/>
</dbReference>
<sequence length="710" mass="77748">MESSPLPKYPSPLQQHPVPSPRLPSSPPTPPTQTLILSHPSARLSSSPASSPLVVESPPMRTRSVRPEMSEFMDQGLSPGADFFEDSSGEDNDSEWEDDNETRNFSEVEGLGIRNSGILEDDDGEEEVRGRPRPQNDGLLRALPSFNQIPAHDSGTATADDGSSSPLERTGTGKARQLSVRRLGKVRVVHNAGSGSAGQGTPRESMMSNDSDDLPKPFPDMNAGHGEDEIGAMPSATFPGRHRRNTGESIRADSILNAHAITMRALESLPSTASFSHFHQRSLSHGHSAPLPRPASLTEQRHITLSPISIPNDDPDRPAHLPSHFIKTPYPFSARKEFPKPRTWPRQTHNGNVDYEARKGKHVLGIVASDGEFDLRSRLQRNEDAQGVVRSRSEASTGGGREGVVWLSLRSRRGGYGVRGRLESVVVPSSLTTTRSPEGKKRGRVGSKSPEKAHSKAVTVDFDDMFFANRLREGYKNLTGPWILRVLSARKLRYIQLGQVSVWSGSPSTPSAKPPPSSRFLAARGGLDTDPDARSPFTEQNLVDLYQRPQTGKARYTWVHWARRVAASNSTLSHSYSMRSSNPRPRRHRAKSLDADSQLPSGNANEYDDKDSATPSPLHPHSTSFPDTLTTIQFVHSFSAIRIISVLALMLVLCVLAPLLWIFLGESAWALPESRSRAERVGSGMLMGGLVLGIEAVLFVVWVVGSWAWL</sequence>
<evidence type="ECO:0000256" key="1">
    <source>
        <dbReference type="SAM" id="MobiDB-lite"/>
    </source>
</evidence>
<name>A0A6A6HR13_9PLEO</name>
<gene>
    <name evidence="3" type="ORF">BU26DRAFT_587110</name>
</gene>
<evidence type="ECO:0000313" key="3">
    <source>
        <dbReference type="EMBL" id="KAF2240585.1"/>
    </source>
</evidence>
<keyword evidence="2" id="KW-0472">Membrane</keyword>
<feature type="transmembrane region" description="Helical" evidence="2">
    <location>
        <begin position="685"/>
        <end position="709"/>
    </location>
</feature>
<feature type="compositionally biased region" description="Low complexity" evidence="1">
    <location>
        <begin position="32"/>
        <end position="59"/>
    </location>
</feature>
<dbReference type="OrthoDB" id="3691966at2759"/>
<keyword evidence="4" id="KW-1185">Reference proteome</keyword>
<evidence type="ECO:0000313" key="4">
    <source>
        <dbReference type="Proteomes" id="UP000800094"/>
    </source>
</evidence>
<feature type="compositionally biased region" description="Polar residues" evidence="1">
    <location>
        <begin position="155"/>
        <end position="167"/>
    </location>
</feature>
<feature type="region of interest" description="Disordered" evidence="1">
    <location>
        <begin position="573"/>
        <end position="622"/>
    </location>
</feature>
<dbReference type="GeneID" id="54588005"/>
<feature type="compositionally biased region" description="Acidic residues" evidence="1">
    <location>
        <begin position="83"/>
        <end position="100"/>
    </location>
</feature>
<keyword evidence="2" id="KW-0812">Transmembrane</keyword>
<feature type="transmembrane region" description="Helical" evidence="2">
    <location>
        <begin position="643"/>
        <end position="664"/>
    </location>
</feature>